<dbReference type="GO" id="GO:0008305">
    <property type="term" value="C:integrin complex"/>
    <property type="evidence" value="ECO:0007669"/>
    <property type="project" value="TreeGrafter"/>
</dbReference>
<dbReference type="PROSITE" id="PS00243">
    <property type="entry name" value="I_EGF_1"/>
    <property type="match status" value="2"/>
</dbReference>
<evidence type="ECO:0000259" key="23">
    <source>
        <dbReference type="SMART" id="SM01241"/>
    </source>
</evidence>
<dbReference type="Pfam" id="PF17205">
    <property type="entry name" value="PSI_integrin"/>
    <property type="match status" value="1"/>
</dbReference>
<feature type="disulfide bond" evidence="17">
    <location>
        <begin position="640"/>
        <end position="649"/>
    </location>
</feature>
<evidence type="ECO:0000256" key="15">
    <source>
        <dbReference type="ARBA" id="ARBA00023157"/>
    </source>
</evidence>
<evidence type="ECO:0000256" key="8">
    <source>
        <dbReference type="ARBA" id="ARBA00022737"/>
    </source>
</evidence>
<dbReference type="InterPro" id="IPR015812">
    <property type="entry name" value="Integrin_bsu"/>
</dbReference>
<dbReference type="Proteomes" id="UP000827092">
    <property type="component" value="Unassembled WGS sequence"/>
</dbReference>
<keyword evidence="16" id="KW-0325">Glycoprotein</keyword>
<keyword evidence="15 17" id="KW-1015">Disulfide bond</keyword>
<keyword evidence="10" id="KW-0460">Magnesium</keyword>
<dbReference type="EMBL" id="JAFNEN010000166">
    <property type="protein sequence ID" value="KAG8191111.1"/>
    <property type="molecule type" value="Genomic_DNA"/>
</dbReference>
<keyword evidence="8" id="KW-0677">Repeat</keyword>
<feature type="domain" description="Integrin beta subunit tail" evidence="24">
    <location>
        <begin position="640"/>
        <end position="721"/>
    </location>
</feature>
<feature type="domain" description="PSI" evidence="22">
    <location>
        <begin position="32"/>
        <end position="76"/>
    </location>
</feature>
<dbReference type="InterPro" id="IPR016201">
    <property type="entry name" value="PSI"/>
</dbReference>
<feature type="disulfide bond" evidence="17">
    <location>
        <begin position="552"/>
        <end position="557"/>
    </location>
</feature>
<feature type="chain" id="PRO_5043753494" description="Integrin beta" evidence="20">
    <location>
        <begin position="31"/>
        <end position="795"/>
    </location>
</feature>
<dbReference type="SMART" id="SM01242">
    <property type="entry name" value="Integrin_B_tail"/>
    <property type="match status" value="1"/>
</dbReference>
<evidence type="ECO:0000256" key="20">
    <source>
        <dbReference type="SAM" id="SignalP"/>
    </source>
</evidence>
<feature type="disulfide bond" evidence="17">
    <location>
        <begin position="633"/>
        <end position="636"/>
    </location>
</feature>
<evidence type="ECO:0000256" key="5">
    <source>
        <dbReference type="ARBA" id="ARBA00022692"/>
    </source>
</evidence>
<keyword evidence="26" id="KW-1185">Reference proteome</keyword>
<evidence type="ECO:0000313" key="26">
    <source>
        <dbReference type="Proteomes" id="UP000827092"/>
    </source>
</evidence>
<feature type="disulfide bond" evidence="17">
    <location>
        <begin position="499"/>
        <end position="513"/>
    </location>
</feature>
<feature type="disulfide bond" evidence="17">
    <location>
        <begin position="580"/>
        <end position="589"/>
    </location>
</feature>
<feature type="disulfide bond" evidence="17">
    <location>
        <begin position="530"/>
        <end position="565"/>
    </location>
</feature>
<keyword evidence="9" id="KW-0106">Calcium</keyword>
<evidence type="ECO:0000256" key="6">
    <source>
        <dbReference type="ARBA" id="ARBA00022723"/>
    </source>
</evidence>
<dbReference type="Gene3D" id="3.40.50.410">
    <property type="entry name" value="von Willebrand factor, type A domain"/>
    <property type="match status" value="1"/>
</dbReference>
<dbReference type="Pfam" id="PF00362">
    <property type="entry name" value="Integrin_beta"/>
    <property type="match status" value="1"/>
</dbReference>
<dbReference type="GO" id="GO:0016477">
    <property type="term" value="P:cell migration"/>
    <property type="evidence" value="ECO:0007669"/>
    <property type="project" value="TreeGrafter"/>
</dbReference>
<dbReference type="InterPro" id="IPR057243">
    <property type="entry name" value="Integrin_I-EGF_CS"/>
</dbReference>
<evidence type="ECO:0000256" key="14">
    <source>
        <dbReference type="ARBA" id="ARBA00023136"/>
    </source>
</evidence>
<dbReference type="Gene3D" id="3.30.1680.10">
    <property type="entry name" value="ligand-binding face of the semaphorins, domain 2"/>
    <property type="match status" value="1"/>
</dbReference>
<dbReference type="AlphaFoldDB" id="A0AAV6V632"/>
<feature type="domain" description="Integrin beta subunit VWA" evidence="21">
    <location>
        <begin position="38"/>
        <end position="459"/>
    </location>
</feature>
<feature type="disulfide bond" evidence="17">
    <location>
        <begin position="52"/>
        <end position="65"/>
    </location>
</feature>
<evidence type="ECO:0000256" key="16">
    <source>
        <dbReference type="ARBA" id="ARBA00023180"/>
    </source>
</evidence>
<keyword evidence="13 18" id="KW-0401">Integrin</keyword>
<sequence length="795" mass="88912">MDGNVRMFKASHCIITVLLIIQIILQEVTCNNCNLKETCGECIAESPLCAWCSQENFTKNGARRCDLLSNLESTCNKQDIAAPVGSLELITDLKLSNKGAKESEAIQIKPQEIRIRLRPNSVQKFEVQFRQAVDYPIDLYYLMDLSNSMKDDKAKLALLGNKLANQMQTITNNFKLGFGSFVDKTVAPYLNAHPTMKRQPCDKCAQPYSFKNSMPLSSKTREFAKEVEKAPVSGNIDAPEGGFDALMQVIVCKEEIGWRNKSRKLLVLSTDNSFHFAGDGKLGGIVTPNDEKCHLDADGFYTMGEKQDYPSVGQLNRQIRDNNINMIFAVTKDQVSLYQKLSDRLARTFASTGMLEEDSSNVVDLVRQQYDKITSSVELIDDVKDSNIRISYYSKCLGDKKEKTHVCNKLKVSQTVTFEVKIEYSFCPQNPLERNRTFQIYPVGLNEYLTVHLEMICDCDCEKPWNEEASSPKCSSGNGTFECGICTCNEGRYGKKCECDAMDSDPFLEVKGCSKDENATMCSGEGKCRCGRCECDPQKNPDEKITGTYCECNNFRCDKVDGKLCSGPDHGVCDCGKCKCLKGWTNDDCSCRNTNETCIAPNGEVCNGQGVCVCGSCRCNTGEGFYGTYCDDCSTCPGMCQELKECADCSIGKHNVLNPNCTICYLATVYELENTKVKENEKLCSFEDNNKCQFTFKYIFDENNGIKMWVKLHRECATPVDIVAIVSGVVGAVVATGLFLLMLWKALTVIHDRREWAKFEKERLMSKWNQGQNPLYKEVETTYQNPAYGGTPAVS</sequence>
<dbReference type="InterPro" id="IPR036465">
    <property type="entry name" value="vWFA_dom_sf"/>
</dbReference>
<feature type="disulfide bond" evidence="17">
    <location>
        <begin position="39"/>
        <end position="49"/>
    </location>
</feature>
<dbReference type="SUPFAM" id="SSF69687">
    <property type="entry name" value="Integrin beta tail domain"/>
    <property type="match status" value="1"/>
</dbReference>
<keyword evidence="5 18" id="KW-0812">Transmembrane</keyword>
<dbReference type="GO" id="GO:0007229">
    <property type="term" value="P:integrin-mediated signaling pathway"/>
    <property type="evidence" value="ECO:0007669"/>
    <property type="project" value="UniProtKB-KW"/>
</dbReference>
<feature type="signal peptide" evidence="20">
    <location>
        <begin position="1"/>
        <end position="30"/>
    </location>
</feature>
<evidence type="ECO:0000259" key="22">
    <source>
        <dbReference type="SMART" id="SM00423"/>
    </source>
</evidence>
<evidence type="ECO:0000256" key="17">
    <source>
        <dbReference type="PIRSR" id="PIRSR002512-1"/>
    </source>
</evidence>
<evidence type="ECO:0000256" key="3">
    <source>
        <dbReference type="ARBA" id="ARBA00022475"/>
    </source>
</evidence>
<name>A0AAV6V632_9ARAC</name>
<evidence type="ECO:0000256" key="13">
    <source>
        <dbReference type="ARBA" id="ARBA00023037"/>
    </source>
</evidence>
<keyword evidence="4" id="KW-0245">EGF-like domain</keyword>
<evidence type="ECO:0000259" key="21">
    <source>
        <dbReference type="SMART" id="SM00187"/>
    </source>
</evidence>
<evidence type="ECO:0000256" key="18">
    <source>
        <dbReference type="RuleBase" id="RU000633"/>
    </source>
</evidence>
<dbReference type="InterPro" id="IPR057073">
    <property type="entry name" value="EGF_integrin_2"/>
</dbReference>
<feature type="disulfide bond" evidence="17">
    <location>
        <begin position="474"/>
        <end position="486"/>
    </location>
</feature>
<dbReference type="GO" id="GO:0009986">
    <property type="term" value="C:cell surface"/>
    <property type="evidence" value="ECO:0007669"/>
    <property type="project" value="TreeGrafter"/>
</dbReference>
<feature type="disulfide bond" evidence="17">
    <location>
        <begin position="619"/>
        <end position="630"/>
    </location>
</feature>
<feature type="disulfide bond" evidence="17">
    <location>
        <begin position="201"/>
        <end position="204"/>
    </location>
</feature>
<comment type="caution">
    <text evidence="25">The sequence shown here is derived from an EMBL/GenBank/DDBJ whole genome shotgun (WGS) entry which is preliminary data.</text>
</comment>
<dbReference type="PANTHER" id="PTHR10082:SF60">
    <property type="entry name" value="INTEGRIN BETA-PS"/>
    <property type="match status" value="1"/>
</dbReference>
<feature type="disulfide bond" evidence="17">
    <location>
        <begin position="457"/>
        <end position="461"/>
    </location>
</feature>
<feature type="disulfide bond" evidence="17">
    <location>
        <begin position="612"/>
        <end position="617"/>
    </location>
</feature>
<dbReference type="SUPFAM" id="SSF57196">
    <property type="entry name" value="EGF/Laminin"/>
    <property type="match status" value="2"/>
</dbReference>
<dbReference type="Pfam" id="PF18372">
    <property type="entry name" value="I-EGF_1"/>
    <property type="match status" value="1"/>
</dbReference>
<dbReference type="SMART" id="SM00423">
    <property type="entry name" value="PSI"/>
    <property type="match status" value="1"/>
</dbReference>
<dbReference type="GO" id="GO:0046872">
    <property type="term" value="F:metal ion binding"/>
    <property type="evidence" value="ECO:0007669"/>
    <property type="project" value="UniProtKB-KW"/>
</dbReference>
<evidence type="ECO:0000256" key="10">
    <source>
        <dbReference type="ARBA" id="ARBA00022842"/>
    </source>
</evidence>
<dbReference type="Pfam" id="PF23105">
    <property type="entry name" value="EGF_integrin"/>
    <property type="match status" value="1"/>
</dbReference>
<feature type="disulfide bond" evidence="17">
    <location>
        <begin position="396"/>
        <end position="407"/>
    </location>
</feature>
<dbReference type="PROSITE" id="PS52047">
    <property type="entry name" value="I_EGF_2"/>
    <property type="match status" value="2"/>
</dbReference>
<feature type="domain" description="Integrin beta subunit cytoplasmic" evidence="23">
    <location>
        <begin position="745"/>
        <end position="791"/>
    </location>
</feature>
<evidence type="ECO:0000256" key="12">
    <source>
        <dbReference type="ARBA" id="ARBA00022989"/>
    </source>
</evidence>
<dbReference type="PIRSF" id="PIRSF002512">
    <property type="entry name" value="Integrin_B"/>
    <property type="match status" value="1"/>
</dbReference>
<dbReference type="SMART" id="SM00187">
    <property type="entry name" value="INB"/>
    <property type="match status" value="1"/>
</dbReference>
<feature type="disulfide bond" evidence="17">
    <location>
        <begin position="488"/>
        <end position="497"/>
    </location>
</feature>
<dbReference type="Pfam" id="PF08725">
    <property type="entry name" value="Integrin_b_cyt"/>
    <property type="match status" value="1"/>
</dbReference>
<dbReference type="FunFam" id="2.10.25.10:FF:000075">
    <property type="entry name" value="Integrin beta"/>
    <property type="match status" value="1"/>
</dbReference>
<feature type="disulfide bond" evidence="17">
    <location>
        <begin position="252"/>
        <end position="293"/>
    </location>
</feature>
<dbReference type="SUPFAM" id="SSF69179">
    <property type="entry name" value="Integrin domains"/>
    <property type="match status" value="1"/>
</dbReference>
<feature type="disulfide bond" evidence="17">
    <location>
        <begin position="573"/>
        <end position="578"/>
    </location>
</feature>
<evidence type="ECO:0000259" key="24">
    <source>
        <dbReference type="SMART" id="SM01242"/>
    </source>
</evidence>
<feature type="disulfide bond" evidence="17">
    <location>
        <begin position="591"/>
        <end position="598"/>
    </location>
</feature>
<evidence type="ECO:0000256" key="11">
    <source>
        <dbReference type="ARBA" id="ARBA00022889"/>
    </source>
</evidence>
<dbReference type="InterPro" id="IPR012896">
    <property type="entry name" value="Integrin_bsu_tail"/>
</dbReference>
<feature type="disulfide bond" evidence="17">
    <location>
        <begin position="535"/>
        <end position="550"/>
    </location>
</feature>
<dbReference type="Gene3D" id="1.20.5.100">
    <property type="entry name" value="Cytochrome c1, transmembrane anchor, C-terminal"/>
    <property type="match status" value="1"/>
</dbReference>
<dbReference type="GO" id="GO:0007160">
    <property type="term" value="P:cell-matrix adhesion"/>
    <property type="evidence" value="ECO:0007669"/>
    <property type="project" value="TreeGrafter"/>
</dbReference>
<comment type="similarity">
    <text evidence="2 18">Belongs to the integrin beta chain family.</text>
</comment>
<evidence type="ECO:0000256" key="4">
    <source>
        <dbReference type="ARBA" id="ARBA00022536"/>
    </source>
</evidence>
<feature type="disulfide bond" evidence="17">
    <location>
        <begin position="614"/>
        <end position="661"/>
    </location>
</feature>
<proteinExistence type="inferred from homology"/>
<dbReference type="InterPro" id="IPR040622">
    <property type="entry name" value="EGF_integrin_1"/>
</dbReference>
<feature type="disulfide bond" evidence="17">
    <location>
        <begin position="528"/>
        <end position="533"/>
    </location>
</feature>
<dbReference type="InterPro" id="IPR036349">
    <property type="entry name" value="Integrin_bsu_tail_dom_sf"/>
</dbReference>
<dbReference type="FunFam" id="3.40.50.410:FF:000002">
    <property type="entry name" value="Integrin beta"/>
    <property type="match status" value="1"/>
</dbReference>
<reference evidence="25 26" key="1">
    <citation type="journal article" date="2022" name="Nat. Ecol. Evol.">
        <title>A masculinizing supergene underlies an exaggerated male reproductive morph in a spider.</title>
        <authorList>
            <person name="Hendrickx F."/>
            <person name="De Corte Z."/>
            <person name="Sonet G."/>
            <person name="Van Belleghem S.M."/>
            <person name="Kostlbacher S."/>
            <person name="Vangestel C."/>
        </authorList>
    </citation>
    <scope>NUCLEOTIDE SEQUENCE [LARGE SCALE GENOMIC DNA]</scope>
    <source>
        <strain evidence="25">W744_W776</strain>
    </source>
</reference>
<organism evidence="25 26">
    <name type="scientific">Oedothorax gibbosus</name>
    <dbReference type="NCBI Taxonomy" id="931172"/>
    <lineage>
        <taxon>Eukaryota</taxon>
        <taxon>Metazoa</taxon>
        <taxon>Ecdysozoa</taxon>
        <taxon>Arthropoda</taxon>
        <taxon>Chelicerata</taxon>
        <taxon>Arachnida</taxon>
        <taxon>Araneae</taxon>
        <taxon>Araneomorphae</taxon>
        <taxon>Entelegynae</taxon>
        <taxon>Araneoidea</taxon>
        <taxon>Linyphiidae</taxon>
        <taxon>Erigoninae</taxon>
        <taxon>Oedothorax</taxon>
    </lineage>
</organism>
<evidence type="ECO:0000256" key="9">
    <source>
        <dbReference type="ARBA" id="ARBA00022837"/>
    </source>
</evidence>
<feature type="disulfide bond" evidence="17">
    <location>
        <begin position="575"/>
        <end position="606"/>
    </location>
</feature>
<dbReference type="InterPro" id="IPR014836">
    <property type="entry name" value="Integrin_bsu_cyt_dom"/>
</dbReference>
<keyword evidence="12 19" id="KW-1133">Transmembrane helix</keyword>
<dbReference type="GO" id="GO:0005178">
    <property type="term" value="F:integrin binding"/>
    <property type="evidence" value="ECO:0007669"/>
    <property type="project" value="TreeGrafter"/>
</dbReference>
<feature type="disulfide bond" evidence="17">
    <location>
        <begin position="483"/>
        <end position="522"/>
    </location>
</feature>
<dbReference type="InterPro" id="IPR032695">
    <property type="entry name" value="Integrin_dom_sf"/>
</dbReference>
<dbReference type="InterPro" id="IPR002369">
    <property type="entry name" value="Integrin_bsu_VWA"/>
</dbReference>
<keyword evidence="6" id="KW-0479">Metal-binding</keyword>
<dbReference type="Gene3D" id="2.10.25.10">
    <property type="entry name" value="Laminin"/>
    <property type="match status" value="4"/>
</dbReference>
<dbReference type="GO" id="GO:0007157">
    <property type="term" value="P:heterophilic cell-cell adhesion via plasma membrane cell adhesion molecules"/>
    <property type="evidence" value="ECO:0007669"/>
    <property type="project" value="UniProtKB-ARBA"/>
</dbReference>
<dbReference type="InterPro" id="IPR033760">
    <property type="entry name" value="Integrin_beta_N"/>
</dbReference>
<comment type="subcellular location">
    <subcellularLocation>
        <location evidence="1 18">Cell membrane</location>
        <topology evidence="1 18">Single-pass type I membrane protein</topology>
    </subcellularLocation>
</comment>
<evidence type="ECO:0000256" key="19">
    <source>
        <dbReference type="SAM" id="Phobius"/>
    </source>
</evidence>
<evidence type="ECO:0000256" key="7">
    <source>
        <dbReference type="ARBA" id="ARBA00022729"/>
    </source>
</evidence>
<dbReference type="SMART" id="SM01241">
    <property type="entry name" value="Integrin_b_cyt"/>
    <property type="match status" value="1"/>
</dbReference>
<evidence type="ECO:0000256" key="2">
    <source>
        <dbReference type="ARBA" id="ARBA00007449"/>
    </source>
</evidence>
<evidence type="ECO:0000256" key="1">
    <source>
        <dbReference type="ARBA" id="ARBA00004251"/>
    </source>
</evidence>
<dbReference type="FunFam" id="2.10.25.10:FF:000036">
    <property type="entry name" value="Integrin beta"/>
    <property type="match status" value="1"/>
</dbReference>
<dbReference type="PANTHER" id="PTHR10082">
    <property type="entry name" value="INTEGRIN BETA SUBUNIT"/>
    <property type="match status" value="1"/>
</dbReference>
<protein>
    <recommendedName>
        <fullName evidence="18">Integrin beta</fullName>
    </recommendedName>
</protein>
<evidence type="ECO:0000313" key="25">
    <source>
        <dbReference type="EMBL" id="KAG8191111.1"/>
    </source>
</evidence>
<feature type="transmembrane region" description="Helical" evidence="19">
    <location>
        <begin position="722"/>
        <end position="744"/>
    </location>
</feature>
<dbReference type="SUPFAM" id="SSF103575">
    <property type="entry name" value="Plexin repeat"/>
    <property type="match status" value="1"/>
</dbReference>
<keyword evidence="7 20" id="KW-0732">Signal</keyword>
<dbReference type="Gene3D" id="2.60.40.1510">
    <property type="entry name" value="ntegrin, alpha v. Chain A, domain 3"/>
    <property type="match status" value="1"/>
</dbReference>
<dbReference type="GO" id="GO:0033627">
    <property type="term" value="P:cell adhesion mediated by integrin"/>
    <property type="evidence" value="ECO:0007669"/>
    <property type="project" value="TreeGrafter"/>
</dbReference>
<dbReference type="PRINTS" id="PR01186">
    <property type="entry name" value="INTEGRINB"/>
</dbReference>
<keyword evidence="11 18" id="KW-0130">Cell adhesion</keyword>
<dbReference type="SUPFAM" id="SSF53300">
    <property type="entry name" value="vWA-like"/>
    <property type="match status" value="1"/>
</dbReference>
<dbReference type="GO" id="GO:0005925">
    <property type="term" value="C:focal adhesion"/>
    <property type="evidence" value="ECO:0007669"/>
    <property type="project" value="TreeGrafter"/>
</dbReference>
<feature type="disulfide bond" evidence="17">
    <location>
        <begin position="42"/>
        <end position="75"/>
    </location>
</feature>
<keyword evidence="3" id="KW-1003">Cell membrane</keyword>
<gene>
    <name evidence="25" type="ORF">JTE90_010035</name>
</gene>
<feature type="disulfide bond" evidence="17">
    <location>
        <begin position="646"/>
        <end position="716"/>
    </location>
</feature>
<feature type="disulfide bond" evidence="17">
    <location>
        <begin position="427"/>
        <end position="684"/>
    </location>
</feature>
<accession>A0AAV6V632</accession>
<keyword evidence="14 19" id="KW-0472">Membrane</keyword>